<accession>A0A345DS00</accession>
<feature type="chain" id="PRO_5044584400" evidence="1">
    <location>
        <begin position="29"/>
        <end position="181"/>
    </location>
</feature>
<sequence length="181" mass="20813">MKGIIIMKKILSLLGTITLIGTSTTSLVACNKTQEYTPEELKELKEKNKIDTTNQEIKDNLEWIAAQEKPFNSQGDYKYYIIVWKGAKNDNWTIKKYKNIGYTENNTINGIISYTKIDKSYSGAFLYRNEFDLAANKTREHATWIEDDGTFFKSVYCWNGEEQKLPNLVIDDNGNVKVKGE</sequence>
<protein>
    <submittedName>
        <fullName evidence="2">Lipoprotein</fullName>
    </submittedName>
</protein>
<dbReference type="KEGG" id="sphh:SDAV_002091"/>
<organism evidence="2 4">
    <name type="scientific">Spiroplasma phoeniceum P40</name>
    <dbReference type="NCBI Taxonomy" id="1276259"/>
    <lineage>
        <taxon>Bacteria</taxon>
        <taxon>Bacillati</taxon>
        <taxon>Mycoplasmatota</taxon>
        <taxon>Mollicutes</taxon>
        <taxon>Entomoplasmatales</taxon>
        <taxon>Spiroplasmataceae</taxon>
        <taxon>Spiroplasma</taxon>
    </lineage>
</organism>
<evidence type="ECO:0000313" key="3">
    <source>
        <dbReference type="EMBL" id="AXF97024.1"/>
    </source>
</evidence>
<dbReference type="PROSITE" id="PS51257">
    <property type="entry name" value="PROKAR_LIPOPROTEIN"/>
    <property type="match status" value="1"/>
</dbReference>
<keyword evidence="2" id="KW-0449">Lipoprotein</keyword>
<reference evidence="2" key="2">
    <citation type="submission" date="2018-08" db="EMBL/GenBank/DDBJ databases">
        <title>Complete Genome Sequence of Spiroplasma phoeniceum.</title>
        <authorList>
            <person name="Davis R.E."/>
            <person name="Shao J.Y."/>
            <person name="Zhao Y."/>
            <person name="Silver A."/>
            <person name="Stump z."/>
            <person name="Gasparich G."/>
        </authorList>
    </citation>
    <scope>NUCLEOTIDE SEQUENCE</scope>
    <source>
        <strain evidence="2 4">P40</strain>
    </source>
</reference>
<dbReference type="AlphaFoldDB" id="A0A345DS00"/>
<evidence type="ECO:0000313" key="2">
    <source>
        <dbReference type="EMBL" id="AXF96991.1"/>
    </source>
</evidence>
<name>A0A345DS00_9MOLU</name>
<evidence type="ECO:0000256" key="1">
    <source>
        <dbReference type="SAM" id="SignalP"/>
    </source>
</evidence>
<keyword evidence="1" id="KW-0732">Signal</keyword>
<dbReference type="EMBL" id="CP031088">
    <property type="protein sequence ID" value="AXF96991.1"/>
    <property type="molecule type" value="Genomic_DNA"/>
</dbReference>
<dbReference type="KEGG" id="sphh:SDAV_002058"/>
<keyword evidence="4" id="KW-1185">Reference proteome</keyword>
<feature type="signal peptide" evidence="1">
    <location>
        <begin position="1"/>
        <end position="28"/>
    </location>
</feature>
<dbReference type="NCBIfam" id="NF045726">
    <property type="entry name" value="XXplasma_LP"/>
    <property type="match status" value="1"/>
</dbReference>
<dbReference type="EMBL" id="CP031088">
    <property type="protein sequence ID" value="AXF97024.1"/>
    <property type="molecule type" value="Genomic_DNA"/>
</dbReference>
<dbReference type="NCBIfam" id="NF038029">
    <property type="entry name" value="LP_plasma"/>
    <property type="match status" value="1"/>
</dbReference>
<dbReference type="InterPro" id="IPR054816">
    <property type="entry name" value="Lipoprotein_mollicutes-type_CS"/>
</dbReference>
<evidence type="ECO:0000313" key="4">
    <source>
        <dbReference type="Proteomes" id="UP000253689"/>
    </source>
</evidence>
<gene>
    <name evidence="2" type="ORF">SDAV_002058</name>
    <name evidence="3" type="ORF">SDAV_002091</name>
</gene>
<dbReference type="Proteomes" id="UP000253689">
    <property type="component" value="Chromosome"/>
</dbReference>
<reference evidence="4" key="1">
    <citation type="submission" date="2018-07" db="EMBL/GenBank/DDBJ databases">
        <title>Complete Genome Sequence of Spiroplasma phoeniceum.</title>
        <authorList>
            <person name="Davis R.E."/>
            <person name="Shao J.Y."/>
            <person name="Zhao Y."/>
            <person name="Silver A."/>
            <person name="Stump z."/>
            <person name="Gasparich G."/>
        </authorList>
    </citation>
    <scope>NUCLEOTIDE SEQUENCE [LARGE SCALE GENOMIC DNA]</scope>
    <source>
        <strain evidence="3 4">P40</strain>
    </source>
</reference>
<proteinExistence type="predicted"/>